<accession>A0A5P9YTS6</accession>
<dbReference type="Pfam" id="PF19545">
    <property type="entry name" value="DUF6069"/>
    <property type="match status" value="1"/>
</dbReference>
<evidence type="ECO:0000313" key="3">
    <source>
        <dbReference type="Proteomes" id="UP000312512"/>
    </source>
</evidence>
<reference evidence="2 3" key="1">
    <citation type="submission" date="2019-10" db="EMBL/GenBank/DDBJ databases">
        <title>Nonomuraea sp. nov., isolated from Phyllanthus amarus.</title>
        <authorList>
            <person name="Klykleung N."/>
            <person name="Tanasupawat S."/>
        </authorList>
    </citation>
    <scope>NUCLEOTIDE SEQUENCE [LARGE SCALE GENOMIC DNA]</scope>
    <source>
        <strain evidence="2 3">PA1-10</strain>
    </source>
</reference>
<proteinExistence type="predicted"/>
<feature type="transmembrane region" description="Helical" evidence="1">
    <location>
        <begin position="101"/>
        <end position="123"/>
    </location>
</feature>
<dbReference type="InterPro" id="IPR045713">
    <property type="entry name" value="DUF6069"/>
</dbReference>
<dbReference type="AlphaFoldDB" id="A0A5C4WK70"/>
<gene>
    <name evidence="2" type="ORF">FH608_015910</name>
</gene>
<sequence>MNTPMRRLLLTVIGAPAAALAVWALAVPLAGITLTARMGAAPQPVGPVLVIVASLVAGLAGWALLAVLERRATRPGRNWTIIALVVLVLSLSGPLTSAVGAAATVVLLLMHLVVGAVLIPGLVRAAT</sequence>
<dbReference type="EMBL" id="VDLX02000005">
    <property type="protein sequence ID" value="KAB8194667.1"/>
    <property type="molecule type" value="Genomic_DNA"/>
</dbReference>
<feature type="transmembrane region" description="Helical" evidence="1">
    <location>
        <begin position="48"/>
        <end position="67"/>
    </location>
</feature>
<feature type="transmembrane region" description="Helical" evidence="1">
    <location>
        <begin position="79"/>
        <end position="95"/>
    </location>
</feature>
<protein>
    <submittedName>
        <fullName evidence="2">Uncharacterized protein</fullName>
    </submittedName>
</protein>
<comment type="caution">
    <text evidence="2">The sequence shown here is derived from an EMBL/GenBank/DDBJ whole genome shotgun (WGS) entry which is preliminary data.</text>
</comment>
<keyword evidence="1" id="KW-1133">Transmembrane helix</keyword>
<organism evidence="2 3">
    <name type="scientific">Nonomuraea phyllanthi</name>
    <dbReference type="NCBI Taxonomy" id="2219224"/>
    <lineage>
        <taxon>Bacteria</taxon>
        <taxon>Bacillati</taxon>
        <taxon>Actinomycetota</taxon>
        <taxon>Actinomycetes</taxon>
        <taxon>Streptosporangiales</taxon>
        <taxon>Streptosporangiaceae</taxon>
        <taxon>Nonomuraea</taxon>
    </lineage>
</organism>
<evidence type="ECO:0000313" key="2">
    <source>
        <dbReference type="EMBL" id="KAB8194667.1"/>
    </source>
</evidence>
<keyword evidence="1" id="KW-0812">Transmembrane</keyword>
<keyword evidence="1" id="KW-0472">Membrane</keyword>
<name>A0A5C4WK70_9ACTN</name>
<evidence type="ECO:0000256" key="1">
    <source>
        <dbReference type="SAM" id="Phobius"/>
    </source>
</evidence>
<dbReference type="Proteomes" id="UP000312512">
    <property type="component" value="Unassembled WGS sequence"/>
</dbReference>
<accession>A0A5C4WK70</accession>
<keyword evidence="3" id="KW-1185">Reference proteome</keyword>